<evidence type="ECO:0000256" key="3">
    <source>
        <dbReference type="ARBA" id="ARBA00023157"/>
    </source>
</evidence>
<dbReference type="SUPFAM" id="SSF101912">
    <property type="entry name" value="Sema domain"/>
    <property type="match status" value="1"/>
</dbReference>
<evidence type="ECO:0000256" key="4">
    <source>
        <dbReference type="ARBA" id="ARBA00023180"/>
    </source>
</evidence>
<dbReference type="InterPro" id="IPR027231">
    <property type="entry name" value="Semaphorin"/>
</dbReference>
<evidence type="ECO:0000256" key="5">
    <source>
        <dbReference type="PROSITE-ProRule" id="PRU00352"/>
    </source>
</evidence>
<keyword evidence="2 7" id="KW-0472">Membrane</keyword>
<dbReference type="GO" id="GO:0030215">
    <property type="term" value="F:semaphorin receptor binding"/>
    <property type="evidence" value="ECO:0007669"/>
    <property type="project" value="InterPro"/>
</dbReference>
<feature type="compositionally biased region" description="Polar residues" evidence="6">
    <location>
        <begin position="995"/>
        <end position="1008"/>
    </location>
</feature>
<dbReference type="CTD" id="80031"/>
<dbReference type="Gene3D" id="3.30.1680.10">
    <property type="entry name" value="ligand-binding face of the semaphorins, domain 2"/>
    <property type="match status" value="1"/>
</dbReference>
<dbReference type="PANTHER" id="PTHR11036">
    <property type="entry name" value="SEMAPHORIN"/>
    <property type="match status" value="1"/>
</dbReference>
<dbReference type="InterPro" id="IPR015943">
    <property type="entry name" value="WD40/YVTN_repeat-like_dom_sf"/>
</dbReference>
<dbReference type="GO" id="GO:0005886">
    <property type="term" value="C:plasma membrane"/>
    <property type="evidence" value="ECO:0007669"/>
    <property type="project" value="TreeGrafter"/>
</dbReference>
<dbReference type="GO" id="GO:0007411">
    <property type="term" value="P:axon guidance"/>
    <property type="evidence" value="ECO:0007669"/>
    <property type="project" value="TreeGrafter"/>
</dbReference>
<feature type="region of interest" description="Disordered" evidence="6">
    <location>
        <begin position="879"/>
        <end position="1049"/>
    </location>
</feature>
<keyword evidence="7" id="KW-0812">Transmembrane</keyword>
<keyword evidence="8" id="KW-0732">Signal</keyword>
<dbReference type="GO" id="GO:0071526">
    <property type="term" value="P:semaphorin-plexin signaling pathway"/>
    <property type="evidence" value="ECO:0007669"/>
    <property type="project" value="TreeGrafter"/>
</dbReference>
<dbReference type="GO" id="GO:0045499">
    <property type="term" value="F:chemorepellent activity"/>
    <property type="evidence" value="ECO:0007669"/>
    <property type="project" value="TreeGrafter"/>
</dbReference>
<feature type="region of interest" description="Disordered" evidence="6">
    <location>
        <begin position="794"/>
        <end position="837"/>
    </location>
</feature>
<keyword evidence="3" id="KW-1015">Disulfide bond</keyword>
<feature type="compositionally biased region" description="Basic and acidic residues" evidence="6">
    <location>
        <begin position="800"/>
        <end position="835"/>
    </location>
</feature>
<comment type="caution">
    <text evidence="5">Lacks conserved residue(s) required for the propagation of feature annotation.</text>
</comment>
<evidence type="ECO:0000313" key="11">
    <source>
        <dbReference type="RefSeq" id="XP_010771153.1"/>
    </source>
</evidence>
<feature type="transmembrane region" description="Helical" evidence="7">
    <location>
        <begin position="610"/>
        <end position="633"/>
    </location>
</feature>
<dbReference type="AlphaFoldDB" id="A0A6I9N6S9"/>
<evidence type="ECO:0000256" key="8">
    <source>
        <dbReference type="SAM" id="SignalP"/>
    </source>
</evidence>
<reference evidence="11" key="1">
    <citation type="submission" date="2025-08" db="UniProtKB">
        <authorList>
            <consortium name="RefSeq"/>
        </authorList>
    </citation>
    <scope>IDENTIFICATION</scope>
    <source>
        <tissue evidence="11">Muscle</tissue>
    </source>
</reference>
<dbReference type="InterPro" id="IPR001627">
    <property type="entry name" value="Semap_dom"/>
</dbReference>
<feature type="region of interest" description="Disordered" evidence="6">
    <location>
        <begin position="741"/>
        <end position="770"/>
    </location>
</feature>
<proteinExistence type="predicted"/>
<dbReference type="Gene3D" id="2.130.10.10">
    <property type="entry name" value="YVTN repeat-like/Quinoprotein amine dehydrogenase"/>
    <property type="match status" value="1"/>
</dbReference>
<feature type="chain" id="PRO_5026948846" evidence="8">
    <location>
        <begin position="26"/>
        <end position="1049"/>
    </location>
</feature>
<sequence>MGQRAVLLLSELLLLLLTASRAILAVSFPEDNVPLDVVDAHFSRRYPVFRGRPSGNESQHRLDFQLMTKIQDTLFIAGRDQVYLVSLRESYRNEIIPYRKLTWRSGQADRDMCAVKGKHRDECHNFIKVLVPRNDDLVFICGTNGFNPMCRYYRLDNLEFDGEEINGLARCPFDSKQTNVALFAEGKLYSATVADFQASDAVIYRSMGDGSALRTIKYDSKWLKEPHFLHAAEYGNYVYFFYREIAVEHSNLGKVVYSRVARICKNDVGGSQRVLEKHWTSFVKARLNCSVPGESFFYFDVLQSITDIININGVPSVVGVFTTQMNSIPGSAVCAFSMDDIEKVFSGRFKEQKTADSVWTPIPEDKLPKPRPGCCAGHGPAASLKSSIEFPDDTLQFIKSHPLMDTAVPSLGDEPWFTKTRVRYRLTALAVDNEAGPHKNYTVVFIGAESGVVLKVLAKTSSMSLNDSLLLEEIDVFNRAKCLSNHEDDKRVLSLHVDKEAHSLYVAFSSCVIRIPLSRCERHTTCHKSCIASRDPYCGWKPYGACERILPGFLTGYEQDVEFGNTTHLGDCHAFLGSTSAPDYKSFGDPTSGVWDIQAGETNQMVHMNILITCVFAAFLMGALLAGLFVFCYRDSFLRKPRHVHKDAESAPSCSDSNGSFIKLNGLFDSPVKEYQTNIDSPKMYTNLLSNGKDLNSPNGDTKTMILRDGCQPPELAALPTPESTPVLQQKSLQPITNQWERAPGKASGPRQESNSSAKSPQFLLSAPAPPISNSNLPHLALGHSQIPSAVVLPNATHDNSNHDSGDDTLPHSSERRLKNPDSKGCRKEQKKSVDARNTLNDLLKHLNDSVANPKAILQEASGPRPRQHLTLEPMEELTELPPKVPSREASLYSPSSSLPRNSPTKRVDVPLLSTPTTPTGSLSMGGTLERQRGGYQLHRSASHRQSLSTSPSGVTMGVSVSRQHSMNRGGYMPPTPPSRLDSQGGLMGAGMHSPHQSSVPRQGSYSGYGSLPRTGLKRTPSLKPDVPPKPNGFPPQTPQMRVVNKYSY</sequence>
<keyword evidence="10" id="KW-1185">Reference proteome</keyword>
<feature type="compositionally biased region" description="Polar residues" evidence="6">
    <location>
        <begin position="751"/>
        <end position="760"/>
    </location>
</feature>
<gene>
    <name evidence="11" type="primary">sema6d</name>
</gene>
<dbReference type="GO" id="GO:0001755">
    <property type="term" value="P:neural crest cell migration"/>
    <property type="evidence" value="ECO:0007669"/>
    <property type="project" value="TreeGrafter"/>
</dbReference>
<dbReference type="InterPro" id="IPR036352">
    <property type="entry name" value="Semap_dom_sf"/>
</dbReference>
<feature type="domain" description="Sema" evidence="9">
    <location>
        <begin position="32"/>
        <end position="517"/>
    </location>
</feature>
<dbReference type="RefSeq" id="XP_010771153.1">
    <property type="nucleotide sequence ID" value="XM_010772851.1"/>
</dbReference>
<dbReference type="PANTHER" id="PTHR11036:SF65">
    <property type="entry name" value="SEMAPHORIN-6D"/>
    <property type="match status" value="1"/>
</dbReference>
<dbReference type="FunFam" id="3.30.1680.10:FF:000025">
    <property type="entry name" value="Sema domain, transmembrane domain (TM), and cytoplasmic domain, (semaphorin) 6D, like"/>
    <property type="match status" value="1"/>
</dbReference>
<dbReference type="OrthoDB" id="9988752at2759"/>
<dbReference type="InterPro" id="IPR002165">
    <property type="entry name" value="Plexin_repeat"/>
</dbReference>
<dbReference type="SUPFAM" id="SSF103575">
    <property type="entry name" value="Plexin repeat"/>
    <property type="match status" value="1"/>
</dbReference>
<comment type="subcellular location">
    <subcellularLocation>
        <location evidence="1">Membrane</location>
    </subcellularLocation>
</comment>
<protein>
    <submittedName>
        <fullName evidence="11">Semaphorin-6D isoform X3</fullName>
    </submittedName>
</protein>
<feature type="signal peptide" evidence="8">
    <location>
        <begin position="1"/>
        <end position="25"/>
    </location>
</feature>
<evidence type="ECO:0000256" key="7">
    <source>
        <dbReference type="SAM" id="Phobius"/>
    </source>
</evidence>
<accession>A0A6I9N6S9</accession>
<feature type="compositionally biased region" description="Polar residues" evidence="6">
    <location>
        <begin position="893"/>
        <end position="905"/>
    </location>
</feature>
<evidence type="ECO:0000256" key="2">
    <source>
        <dbReference type="ARBA" id="ARBA00023136"/>
    </source>
</evidence>
<dbReference type="Proteomes" id="UP000504611">
    <property type="component" value="Unplaced"/>
</dbReference>
<organism evidence="10 11">
    <name type="scientific">Notothenia coriiceps</name>
    <name type="common">black rockcod</name>
    <dbReference type="NCBI Taxonomy" id="8208"/>
    <lineage>
        <taxon>Eukaryota</taxon>
        <taxon>Metazoa</taxon>
        <taxon>Chordata</taxon>
        <taxon>Craniata</taxon>
        <taxon>Vertebrata</taxon>
        <taxon>Euteleostomi</taxon>
        <taxon>Actinopterygii</taxon>
        <taxon>Neopterygii</taxon>
        <taxon>Teleostei</taxon>
        <taxon>Neoteleostei</taxon>
        <taxon>Acanthomorphata</taxon>
        <taxon>Eupercaria</taxon>
        <taxon>Perciformes</taxon>
        <taxon>Notothenioidei</taxon>
        <taxon>Nototheniidae</taxon>
        <taxon>Notothenia</taxon>
    </lineage>
</organism>
<dbReference type="PROSITE" id="PS51004">
    <property type="entry name" value="SEMA"/>
    <property type="match status" value="1"/>
</dbReference>
<feature type="compositionally biased region" description="Polar residues" evidence="6">
    <location>
        <begin position="944"/>
        <end position="967"/>
    </location>
</feature>
<keyword evidence="7" id="KW-1133">Transmembrane helix</keyword>
<name>A0A6I9N6S9_9TELE</name>
<feature type="compositionally biased region" description="Low complexity" evidence="6">
    <location>
        <begin position="911"/>
        <end position="929"/>
    </location>
</feature>
<dbReference type="GeneID" id="104946936"/>
<dbReference type="GO" id="GO:0030335">
    <property type="term" value="P:positive regulation of cell migration"/>
    <property type="evidence" value="ECO:0007669"/>
    <property type="project" value="TreeGrafter"/>
</dbReference>
<dbReference type="Pfam" id="PF01403">
    <property type="entry name" value="Sema"/>
    <property type="match status" value="1"/>
</dbReference>
<dbReference type="FunFam" id="2.130.10.10:FF:000013">
    <property type="entry name" value="semaphorin-6D isoform X2"/>
    <property type="match status" value="1"/>
</dbReference>
<evidence type="ECO:0000259" key="9">
    <source>
        <dbReference type="PROSITE" id="PS51004"/>
    </source>
</evidence>
<evidence type="ECO:0000313" key="10">
    <source>
        <dbReference type="Proteomes" id="UP000504611"/>
    </source>
</evidence>
<dbReference type="SMART" id="SM00630">
    <property type="entry name" value="Sema"/>
    <property type="match status" value="1"/>
</dbReference>
<feature type="compositionally biased region" description="Pro residues" evidence="6">
    <location>
        <begin position="1026"/>
        <end position="1038"/>
    </location>
</feature>
<dbReference type="Pfam" id="PF01437">
    <property type="entry name" value="PSI"/>
    <property type="match status" value="1"/>
</dbReference>
<keyword evidence="4" id="KW-0325">Glycoprotein</keyword>
<evidence type="ECO:0000256" key="6">
    <source>
        <dbReference type="SAM" id="MobiDB-lite"/>
    </source>
</evidence>
<evidence type="ECO:0000256" key="1">
    <source>
        <dbReference type="ARBA" id="ARBA00004370"/>
    </source>
</evidence>